<dbReference type="CDD" id="cd18616">
    <property type="entry name" value="GH43_ABN-like"/>
    <property type="match status" value="1"/>
</dbReference>
<dbReference type="SUPFAM" id="SSF75005">
    <property type="entry name" value="Arabinanase/levansucrase/invertase"/>
    <property type="match status" value="1"/>
</dbReference>
<evidence type="ECO:0000256" key="3">
    <source>
        <dbReference type="ARBA" id="ARBA00022801"/>
    </source>
</evidence>
<dbReference type="InterPro" id="IPR006710">
    <property type="entry name" value="Glyco_hydro_43"/>
</dbReference>
<evidence type="ECO:0000313" key="8">
    <source>
        <dbReference type="EMBL" id="EAZ81978.1"/>
    </source>
</evidence>
<dbReference type="EMBL" id="AAXU02000001">
    <property type="protein sequence ID" value="EAZ81978.1"/>
    <property type="molecule type" value="Genomic_DNA"/>
</dbReference>
<name>A3HV06_9BACT</name>
<comment type="similarity">
    <text evidence="2 7">Belongs to the glycosyl hydrolase 43 family.</text>
</comment>
<gene>
    <name evidence="8" type="ORF">ALPR1_02015</name>
</gene>
<keyword evidence="3 7" id="KW-0378">Hydrolase</keyword>
<dbReference type="InterPro" id="IPR023296">
    <property type="entry name" value="Glyco_hydro_beta-prop_sf"/>
</dbReference>
<dbReference type="GO" id="GO:0004553">
    <property type="term" value="F:hydrolase activity, hydrolyzing O-glycosyl compounds"/>
    <property type="evidence" value="ECO:0007669"/>
    <property type="project" value="InterPro"/>
</dbReference>
<comment type="pathway">
    <text evidence="1">Glycan metabolism; L-arabinan degradation.</text>
</comment>
<dbReference type="Pfam" id="PF04616">
    <property type="entry name" value="Glyco_hydro_43"/>
    <property type="match status" value="1"/>
</dbReference>
<keyword evidence="9" id="KW-1185">Reference proteome</keyword>
<dbReference type="PANTHER" id="PTHR43301">
    <property type="entry name" value="ARABINAN ENDO-1,5-ALPHA-L-ARABINOSIDASE"/>
    <property type="match status" value="1"/>
</dbReference>
<dbReference type="eggNOG" id="COG3507">
    <property type="taxonomic scope" value="Bacteria"/>
</dbReference>
<feature type="active site" description="Proton donor" evidence="5">
    <location>
        <position position="183"/>
    </location>
</feature>
<keyword evidence="4 7" id="KW-0326">Glycosidase</keyword>
<dbReference type="STRING" id="388413.ALPR1_02015"/>
<accession>A3HV06</accession>
<evidence type="ECO:0000256" key="7">
    <source>
        <dbReference type="RuleBase" id="RU361187"/>
    </source>
</evidence>
<feature type="site" description="Important for catalytic activity, responsible for pKa modulation of the active site Glu and correct orientation of both the proton donor and substrate" evidence="6">
    <location>
        <position position="138"/>
    </location>
</feature>
<dbReference type="HOGENOM" id="CLU_009397_5_1_10"/>
<evidence type="ECO:0000256" key="5">
    <source>
        <dbReference type="PIRSR" id="PIRSR606710-1"/>
    </source>
</evidence>
<evidence type="ECO:0000256" key="1">
    <source>
        <dbReference type="ARBA" id="ARBA00004834"/>
    </source>
</evidence>
<evidence type="ECO:0000313" key="9">
    <source>
        <dbReference type="Proteomes" id="UP000003919"/>
    </source>
</evidence>
<dbReference type="Proteomes" id="UP000003919">
    <property type="component" value="Chromosome"/>
</dbReference>
<dbReference type="AlphaFoldDB" id="A3HV06"/>
<dbReference type="EMBL" id="CM001023">
    <property type="protein sequence ID" value="EAZ81978.1"/>
    <property type="molecule type" value="Genomic_DNA"/>
</dbReference>
<dbReference type="Gene3D" id="2.115.10.20">
    <property type="entry name" value="Glycosyl hydrolase domain, family 43"/>
    <property type="match status" value="1"/>
</dbReference>
<feature type="active site" description="Proton acceptor" evidence="5">
    <location>
        <position position="21"/>
    </location>
</feature>
<evidence type="ECO:0000256" key="2">
    <source>
        <dbReference type="ARBA" id="ARBA00009865"/>
    </source>
</evidence>
<protein>
    <submittedName>
        <fullName evidence="8">Glycoside hydrolase family 43</fullName>
    </submittedName>
</protein>
<evidence type="ECO:0000256" key="4">
    <source>
        <dbReference type="ARBA" id="ARBA00023295"/>
    </source>
</evidence>
<dbReference type="PANTHER" id="PTHR43301:SF3">
    <property type="entry name" value="ARABINAN ENDO-1,5-ALPHA-L-ARABINOSIDASE A-RELATED"/>
    <property type="match status" value="1"/>
</dbReference>
<evidence type="ECO:0000256" key="6">
    <source>
        <dbReference type="PIRSR" id="PIRSR606710-2"/>
    </source>
</evidence>
<dbReference type="InterPro" id="IPR050727">
    <property type="entry name" value="GH43_arabinanases"/>
</dbReference>
<comment type="caution">
    <text evidence="8">The sequence shown here is derived from an EMBL/GenBank/DDBJ whole genome shotgun (WGS) entry which is preliminary data.</text>
</comment>
<dbReference type="GO" id="GO:0005975">
    <property type="term" value="P:carbohydrate metabolic process"/>
    <property type="evidence" value="ECO:0007669"/>
    <property type="project" value="InterPro"/>
</dbReference>
<reference evidence="8 9" key="1">
    <citation type="journal article" date="2011" name="J. Bacteriol.">
        <title>Complete genome sequence of Algoriphagus sp. PR1, bacterial prey of a colony-forming choanoflagellate.</title>
        <authorList>
            <person name="Alegado R.A."/>
            <person name="Ferriera S."/>
            <person name="Nusbaum C."/>
            <person name="Young S.K."/>
            <person name="Zeng Q."/>
            <person name="Imamovic A."/>
            <person name="Fairclough S.R."/>
            <person name="King N."/>
        </authorList>
    </citation>
    <scope>NUCLEOTIDE SEQUENCE [LARGE SCALE GENOMIC DNA]</scope>
    <source>
        <strain evidence="8 9">PR1</strain>
    </source>
</reference>
<sequence length="322" mass="35735">MDSGNDTLTYSNPVFEPVLADPTVIKVGNEFFAYGTEDNWGKEGGYHLVPVIKSPDLVNWEVVGNSMAKKPNWKERGGIWAPDVTQVGDQFYMYYSFSTWGDPNPGIGLAISEKPEGPFIDQGPVFTSEEIGVKNSIDPFYIEENGKKFLIWGSFHGLFMTELSSDGKKPKGDKIQLAGNHLEAAYVFKKDGFYYLFGSAGTCCEGANSTYQVLVGRSKNLSGPYLDQEGKNMKEEDSGTLVVGRNESDHGYAGPGHNAEIVTDSKGQHWLLYHGMSKQKPKLENGTNRRVLLLDKIQWTDGWPEIKNKEPSLKAKDAPVFK</sequence>
<organism evidence="8 9">
    <name type="scientific">Algoriphagus machipongonensis</name>
    <dbReference type="NCBI Taxonomy" id="388413"/>
    <lineage>
        <taxon>Bacteria</taxon>
        <taxon>Pseudomonadati</taxon>
        <taxon>Bacteroidota</taxon>
        <taxon>Cytophagia</taxon>
        <taxon>Cytophagales</taxon>
        <taxon>Cyclobacteriaceae</taxon>
        <taxon>Algoriphagus</taxon>
    </lineage>
</organism>
<proteinExistence type="inferred from homology"/>